<feature type="transmembrane region" description="Helical" evidence="1">
    <location>
        <begin position="78"/>
        <end position="101"/>
    </location>
</feature>
<evidence type="ECO:0000313" key="2">
    <source>
        <dbReference type="EMBL" id="KAF2680708.1"/>
    </source>
</evidence>
<evidence type="ECO:0000313" key="3">
    <source>
        <dbReference type="Proteomes" id="UP000799291"/>
    </source>
</evidence>
<dbReference type="OrthoDB" id="5428040at2759"/>
<proteinExistence type="predicted"/>
<feature type="transmembrane region" description="Helical" evidence="1">
    <location>
        <begin position="128"/>
        <end position="150"/>
    </location>
</feature>
<name>A0A6G1IRI0_9PLEO</name>
<keyword evidence="3" id="KW-1185">Reference proteome</keyword>
<sequence>MQRDACSSSPVLEFSAKYHEIIPGEMPNDDQIQQQLLEYDDTITPDEKTSGFDSEDFTERTPTAPFQPLPVSVRFSSYFRIATIVSTISLLATIAFLAYLWNSNDSNSTWRKIVLTNWITRSATLSALVLRIAVSVQAGIVTSMLASLILEGSGIRLSDVLEISIMRFSNNGPHTLFWVYARQARSVGLVLLLTTLTFSTLATQFSSTLLLSDVASISIPAPTEKSPTPFGFNTQNFRGRNRNLYAGLWTSKYWTHIITEYPSFGEYSKPVEPVDWKNDVDDTGTVIRSMIPFAEKSTRERLSEYQGPAFSFDARVVCVQPEFLSMRTCENLGSRQSGVICGKVKPRRTADFGVFNVNGSEYECALPTSSDVLFKEREPIYEHRTSPKWTMCRLNSSIAGGLISVLDPTNDASLSHSWQVLDSRDPGNGTWAASDGYDSWPVHLGNAYLVLNASQDMFTRWNKWNRSTNATYVGPWAEIAYPAPRNIHRPAESFKFRVSLCYDALPSNTWFDQIQDWNIRLTSSKPRKEPTTSSRLDRTGFDTTSVRQQLGAVSVPGKLEERGILELSGEGLLEAVRKKRSGWTCPNLAALINSTLPNGTWNRPQWDYKSDWGRMPTFSWVTQTVLDSMLPPTGQFFCLYCMSMSNSISEPPASPIHSSIFNDALTDTRSPARALQAYLTTVLRQAYYSWLPLFNAQTTTITISYVDRLAPISRRGYWTVMGILATHIVVCGITTYLFFSRTRHSLLGNVWAAYAQVTQTEQAQTLLRDGTIMSDREVLRVLKSQDGALKRYRVAVDKDNEATLAPVSRAKSEG</sequence>
<dbReference type="AlphaFoldDB" id="A0A6G1IRI0"/>
<protein>
    <submittedName>
        <fullName evidence="2">Uncharacterized protein</fullName>
    </submittedName>
</protein>
<evidence type="ECO:0000256" key="1">
    <source>
        <dbReference type="SAM" id="Phobius"/>
    </source>
</evidence>
<dbReference type="EMBL" id="MU005595">
    <property type="protein sequence ID" value="KAF2680708.1"/>
    <property type="molecule type" value="Genomic_DNA"/>
</dbReference>
<dbReference type="Proteomes" id="UP000799291">
    <property type="component" value="Unassembled WGS sequence"/>
</dbReference>
<feature type="transmembrane region" description="Helical" evidence="1">
    <location>
        <begin position="717"/>
        <end position="739"/>
    </location>
</feature>
<reference evidence="2" key="1">
    <citation type="journal article" date="2020" name="Stud. Mycol.">
        <title>101 Dothideomycetes genomes: a test case for predicting lifestyles and emergence of pathogens.</title>
        <authorList>
            <person name="Haridas S."/>
            <person name="Albert R."/>
            <person name="Binder M."/>
            <person name="Bloem J."/>
            <person name="Labutti K."/>
            <person name="Salamov A."/>
            <person name="Andreopoulos B."/>
            <person name="Baker S."/>
            <person name="Barry K."/>
            <person name="Bills G."/>
            <person name="Bluhm B."/>
            <person name="Cannon C."/>
            <person name="Castanera R."/>
            <person name="Culley D."/>
            <person name="Daum C."/>
            <person name="Ezra D."/>
            <person name="Gonzalez J."/>
            <person name="Henrissat B."/>
            <person name="Kuo A."/>
            <person name="Liang C."/>
            <person name="Lipzen A."/>
            <person name="Lutzoni F."/>
            <person name="Magnuson J."/>
            <person name="Mondo S."/>
            <person name="Nolan M."/>
            <person name="Ohm R."/>
            <person name="Pangilinan J."/>
            <person name="Park H.-J."/>
            <person name="Ramirez L."/>
            <person name="Alfaro M."/>
            <person name="Sun H."/>
            <person name="Tritt A."/>
            <person name="Yoshinaga Y."/>
            <person name="Zwiers L.-H."/>
            <person name="Turgeon B."/>
            <person name="Goodwin S."/>
            <person name="Spatafora J."/>
            <person name="Crous P."/>
            <person name="Grigoriev I."/>
        </authorList>
    </citation>
    <scope>NUCLEOTIDE SEQUENCE</scope>
    <source>
        <strain evidence="2">CBS 122367</strain>
    </source>
</reference>
<keyword evidence="1" id="KW-0812">Transmembrane</keyword>
<gene>
    <name evidence="2" type="ORF">K458DRAFT_434273</name>
</gene>
<keyword evidence="1" id="KW-0472">Membrane</keyword>
<organism evidence="2 3">
    <name type="scientific">Lentithecium fluviatile CBS 122367</name>
    <dbReference type="NCBI Taxonomy" id="1168545"/>
    <lineage>
        <taxon>Eukaryota</taxon>
        <taxon>Fungi</taxon>
        <taxon>Dikarya</taxon>
        <taxon>Ascomycota</taxon>
        <taxon>Pezizomycotina</taxon>
        <taxon>Dothideomycetes</taxon>
        <taxon>Pleosporomycetidae</taxon>
        <taxon>Pleosporales</taxon>
        <taxon>Massarineae</taxon>
        <taxon>Lentitheciaceae</taxon>
        <taxon>Lentithecium</taxon>
    </lineage>
</organism>
<accession>A0A6G1IRI0</accession>
<keyword evidence="1" id="KW-1133">Transmembrane helix</keyword>